<accession>A0A7J9SEX6</accession>
<feature type="transmembrane region" description="Helical" evidence="1">
    <location>
        <begin position="115"/>
        <end position="132"/>
    </location>
</feature>
<evidence type="ECO:0000313" key="3">
    <source>
        <dbReference type="Proteomes" id="UP000546257"/>
    </source>
</evidence>
<reference evidence="2 3" key="1">
    <citation type="submission" date="2020-08" db="EMBL/GenBank/DDBJ databases">
        <authorList>
            <person name="Seo M.-J."/>
        </authorList>
    </citation>
    <scope>NUCLEOTIDE SEQUENCE [LARGE SCALE GENOMIC DNA]</scope>
    <source>
        <strain evidence="2 3">MBLA0160</strain>
    </source>
</reference>
<keyword evidence="3" id="KW-1185">Reference proteome</keyword>
<dbReference type="RefSeq" id="WP_185191864.1">
    <property type="nucleotide sequence ID" value="NZ_JACKXD010000001.1"/>
</dbReference>
<dbReference type="EMBL" id="JACKXD010000001">
    <property type="protein sequence ID" value="MBB6645514.1"/>
    <property type="molecule type" value="Genomic_DNA"/>
</dbReference>
<organism evidence="2 3">
    <name type="scientific">Halobellus ruber</name>
    <dbReference type="NCBI Taxonomy" id="2761102"/>
    <lineage>
        <taxon>Archaea</taxon>
        <taxon>Methanobacteriati</taxon>
        <taxon>Methanobacteriota</taxon>
        <taxon>Stenosarchaea group</taxon>
        <taxon>Halobacteria</taxon>
        <taxon>Halobacteriales</taxon>
        <taxon>Haloferacaceae</taxon>
        <taxon>Halobellus</taxon>
    </lineage>
</organism>
<proteinExistence type="predicted"/>
<dbReference type="Pfam" id="PF26045">
    <property type="entry name" value="OB_2TM_halo"/>
    <property type="match status" value="1"/>
</dbReference>
<keyword evidence="1" id="KW-1133">Transmembrane helix</keyword>
<dbReference type="AlphaFoldDB" id="A0A7J9SEX6"/>
<comment type="caution">
    <text evidence="2">The sequence shown here is derived from an EMBL/GenBank/DDBJ whole genome shotgun (WGS) entry which is preliminary data.</text>
</comment>
<evidence type="ECO:0000313" key="2">
    <source>
        <dbReference type="EMBL" id="MBB6645514.1"/>
    </source>
</evidence>
<dbReference type="Proteomes" id="UP000546257">
    <property type="component" value="Unassembled WGS sequence"/>
</dbReference>
<name>A0A7J9SEX6_9EURY</name>
<evidence type="ECO:0000256" key="1">
    <source>
        <dbReference type="SAM" id="Phobius"/>
    </source>
</evidence>
<sequence length="150" mass="16196">MRRSVLLVALCLAAVALVVGFGAQFNGTDAYPDAAEIDADYGAHVGESVHIWGEVTAVDGEGVVVTAGTLSLRVTEPAGGNVEVGDQLQVYGQLRPDRRLRTTAYHVQSPGELRRMYLVSILGIALAGGTFLRRWRVDSDRWAFVPREGE</sequence>
<keyword evidence="1" id="KW-0812">Transmembrane</keyword>
<protein>
    <submittedName>
        <fullName evidence="2">Uncharacterized protein</fullName>
    </submittedName>
</protein>
<keyword evidence="1" id="KW-0472">Membrane</keyword>
<gene>
    <name evidence="2" type="ORF">H5V44_04245</name>
</gene>
<dbReference type="InterPro" id="IPR058927">
    <property type="entry name" value="OB_2TM"/>
</dbReference>